<gene>
    <name evidence="1" type="ORF">SAMN05192558_11966</name>
</gene>
<sequence>MEEKGGSFVTGIPGRIAVTENLKAMPAQLAPPVELPAPVDDLAAAALPALGWAGTVLPEMTLLGRRVCLVAELRADVHAERICLGQEPVTDRASVATWAFPELAGRVPEPAARIVGVIAVARHWRTGLANAVPFLRYGDAAVVLPTSAVLTHDYLAKCLPRARAYGVGIVSAEPNGEVDLDLPGRCDRAYPETDGLYRWISELAYDSILESVTV</sequence>
<evidence type="ECO:0000313" key="2">
    <source>
        <dbReference type="Proteomes" id="UP000199651"/>
    </source>
</evidence>
<reference evidence="2" key="1">
    <citation type="submission" date="2016-10" db="EMBL/GenBank/DDBJ databases">
        <authorList>
            <person name="Varghese N."/>
            <person name="Submissions S."/>
        </authorList>
    </citation>
    <scope>NUCLEOTIDE SEQUENCE [LARGE SCALE GENOMIC DNA]</scope>
    <source>
        <strain evidence="2">IBRC-M 10655</strain>
    </source>
</reference>
<organism evidence="1 2">
    <name type="scientific">Actinokineospora alba</name>
    <dbReference type="NCBI Taxonomy" id="504798"/>
    <lineage>
        <taxon>Bacteria</taxon>
        <taxon>Bacillati</taxon>
        <taxon>Actinomycetota</taxon>
        <taxon>Actinomycetes</taxon>
        <taxon>Pseudonocardiales</taxon>
        <taxon>Pseudonocardiaceae</taxon>
        <taxon>Actinokineospora</taxon>
    </lineage>
</organism>
<accession>A0A1H0WAT1</accession>
<keyword evidence="2" id="KW-1185">Reference proteome</keyword>
<proteinExistence type="predicted"/>
<protein>
    <submittedName>
        <fullName evidence="1">Uncharacterized protein</fullName>
    </submittedName>
</protein>
<name>A0A1H0WAT1_9PSEU</name>
<dbReference type="Proteomes" id="UP000199651">
    <property type="component" value="Unassembled WGS sequence"/>
</dbReference>
<evidence type="ECO:0000313" key="1">
    <source>
        <dbReference type="EMBL" id="SDP87822.1"/>
    </source>
</evidence>
<dbReference type="AlphaFoldDB" id="A0A1H0WAT1"/>
<dbReference type="EMBL" id="FNJB01000019">
    <property type="protein sequence ID" value="SDP87822.1"/>
    <property type="molecule type" value="Genomic_DNA"/>
</dbReference>